<dbReference type="NCBIfam" id="TIGR02954">
    <property type="entry name" value="Sig70_famx3"/>
    <property type="match status" value="1"/>
</dbReference>
<dbReference type="Pfam" id="PF04542">
    <property type="entry name" value="Sigma70_r2"/>
    <property type="match status" value="1"/>
</dbReference>
<evidence type="ECO:0000256" key="1">
    <source>
        <dbReference type="ARBA" id="ARBA00010641"/>
    </source>
</evidence>
<evidence type="ECO:0000256" key="3">
    <source>
        <dbReference type="ARBA" id="ARBA00023082"/>
    </source>
</evidence>
<keyword evidence="3" id="KW-0731">Sigma factor</keyword>
<feature type="domain" description="RNA polymerase sigma-70 region 2" evidence="5">
    <location>
        <begin position="21"/>
        <end position="88"/>
    </location>
</feature>
<organism evidence="7 8">
    <name type="scientific">Virgibacillus kekensis</name>
    <dbReference type="NCBI Taxonomy" id="202261"/>
    <lineage>
        <taxon>Bacteria</taxon>
        <taxon>Bacillati</taxon>
        <taxon>Bacillota</taxon>
        <taxon>Bacilli</taxon>
        <taxon>Bacillales</taxon>
        <taxon>Bacillaceae</taxon>
        <taxon>Virgibacillus</taxon>
    </lineage>
</organism>
<dbReference type="SUPFAM" id="SSF88659">
    <property type="entry name" value="Sigma3 and sigma4 domains of RNA polymerase sigma factors"/>
    <property type="match status" value="1"/>
</dbReference>
<dbReference type="SUPFAM" id="SSF88946">
    <property type="entry name" value="Sigma2 domain of RNA polymerase sigma factors"/>
    <property type="match status" value="1"/>
</dbReference>
<sequence>MEKSELVKKSINGDVQAFERLVKDESEKLYKTAILYVRNKEDALDILQESIYKAFISMNQLKQPEYFNTWLTRILIHTSYDFLRKRKKIVLDENVMHEVSEVNDQDIEGRIDLLNAVTKLNKNYQTVIILFYYHDLPINQIAETMGTPQNTVKTYLRRAKMELKNLIEGVRNCEKRAFR</sequence>
<dbReference type="RefSeq" id="WP_390299767.1">
    <property type="nucleotide sequence ID" value="NZ_JBHSFU010000015.1"/>
</dbReference>
<keyword evidence="4" id="KW-0804">Transcription</keyword>
<reference evidence="8" key="1">
    <citation type="journal article" date="2019" name="Int. J. Syst. Evol. Microbiol.">
        <title>The Global Catalogue of Microorganisms (GCM) 10K type strain sequencing project: providing services to taxonomists for standard genome sequencing and annotation.</title>
        <authorList>
            <consortium name="The Broad Institute Genomics Platform"/>
            <consortium name="The Broad Institute Genome Sequencing Center for Infectious Disease"/>
            <person name="Wu L."/>
            <person name="Ma J."/>
        </authorList>
    </citation>
    <scope>NUCLEOTIDE SEQUENCE [LARGE SCALE GENOMIC DNA]</scope>
    <source>
        <strain evidence="8">CGMCC 4.7426</strain>
    </source>
</reference>
<dbReference type="PANTHER" id="PTHR43133:SF51">
    <property type="entry name" value="RNA POLYMERASE SIGMA FACTOR"/>
    <property type="match status" value="1"/>
</dbReference>
<evidence type="ECO:0000259" key="5">
    <source>
        <dbReference type="Pfam" id="PF04542"/>
    </source>
</evidence>
<evidence type="ECO:0000256" key="4">
    <source>
        <dbReference type="ARBA" id="ARBA00023163"/>
    </source>
</evidence>
<dbReference type="Gene3D" id="1.10.10.10">
    <property type="entry name" value="Winged helix-like DNA-binding domain superfamily/Winged helix DNA-binding domain"/>
    <property type="match status" value="1"/>
</dbReference>
<dbReference type="InterPro" id="IPR013325">
    <property type="entry name" value="RNA_pol_sigma_r2"/>
</dbReference>
<comment type="caution">
    <text evidence="7">The sequence shown here is derived from an EMBL/GenBank/DDBJ whole genome shotgun (WGS) entry which is preliminary data.</text>
</comment>
<comment type="similarity">
    <text evidence="1">Belongs to the sigma-70 factor family. ECF subfamily.</text>
</comment>
<dbReference type="Pfam" id="PF08281">
    <property type="entry name" value="Sigma70_r4_2"/>
    <property type="match status" value="1"/>
</dbReference>
<gene>
    <name evidence="7" type="ORF">ACFO3D_18570</name>
</gene>
<evidence type="ECO:0000313" key="8">
    <source>
        <dbReference type="Proteomes" id="UP001595989"/>
    </source>
</evidence>
<dbReference type="InterPro" id="IPR014284">
    <property type="entry name" value="RNA_pol_sigma-70_dom"/>
</dbReference>
<keyword evidence="2" id="KW-0805">Transcription regulation</keyword>
<dbReference type="PANTHER" id="PTHR43133">
    <property type="entry name" value="RNA POLYMERASE ECF-TYPE SIGMA FACTO"/>
    <property type="match status" value="1"/>
</dbReference>
<feature type="domain" description="RNA polymerase sigma factor 70 region 4 type 2" evidence="6">
    <location>
        <begin position="112"/>
        <end position="163"/>
    </location>
</feature>
<accession>A0ABV9DMQ0</accession>
<dbReference type="EMBL" id="JBHSFU010000015">
    <property type="protein sequence ID" value="MFC4560165.1"/>
    <property type="molecule type" value="Genomic_DNA"/>
</dbReference>
<dbReference type="InterPro" id="IPR013324">
    <property type="entry name" value="RNA_pol_sigma_r3/r4-like"/>
</dbReference>
<proteinExistence type="inferred from homology"/>
<dbReference type="InterPro" id="IPR036388">
    <property type="entry name" value="WH-like_DNA-bd_sf"/>
</dbReference>
<dbReference type="Gene3D" id="1.10.1740.10">
    <property type="match status" value="1"/>
</dbReference>
<dbReference type="InterPro" id="IPR013249">
    <property type="entry name" value="RNA_pol_sigma70_r4_t2"/>
</dbReference>
<keyword evidence="8" id="KW-1185">Reference proteome</keyword>
<dbReference type="InterPro" id="IPR014300">
    <property type="entry name" value="RNA_pol_sigma-V"/>
</dbReference>
<dbReference type="Proteomes" id="UP001595989">
    <property type="component" value="Unassembled WGS sequence"/>
</dbReference>
<evidence type="ECO:0000256" key="2">
    <source>
        <dbReference type="ARBA" id="ARBA00023015"/>
    </source>
</evidence>
<evidence type="ECO:0000259" key="6">
    <source>
        <dbReference type="Pfam" id="PF08281"/>
    </source>
</evidence>
<name>A0ABV9DMQ0_9BACI</name>
<dbReference type="CDD" id="cd06171">
    <property type="entry name" value="Sigma70_r4"/>
    <property type="match status" value="1"/>
</dbReference>
<protein>
    <submittedName>
        <fullName evidence="7">Sigma-70 family RNA polymerase sigma factor</fullName>
    </submittedName>
</protein>
<dbReference type="InterPro" id="IPR007627">
    <property type="entry name" value="RNA_pol_sigma70_r2"/>
</dbReference>
<dbReference type="NCBIfam" id="TIGR02937">
    <property type="entry name" value="sigma70-ECF"/>
    <property type="match status" value="1"/>
</dbReference>
<evidence type="ECO:0000313" key="7">
    <source>
        <dbReference type="EMBL" id="MFC4560165.1"/>
    </source>
</evidence>
<dbReference type="InterPro" id="IPR039425">
    <property type="entry name" value="RNA_pol_sigma-70-like"/>
</dbReference>